<dbReference type="STRING" id="1630135.DAD186_08880"/>
<dbReference type="PANTHER" id="PTHR42781">
    <property type="entry name" value="SPERMIDINE/PUTRESCINE IMPORT ATP-BINDING PROTEIN POTA"/>
    <property type="match status" value="1"/>
</dbReference>
<reference evidence="5 6" key="1">
    <citation type="submission" date="2015-06" db="EMBL/GenBank/DDBJ databases">
        <title>Investigation of pathophysiology for high-risk pregnancy and development of treatment modality based on it.</title>
        <authorList>
            <person name="Kim B.-C."/>
            <person name="Lim S."/>
        </authorList>
    </citation>
    <scope>NUCLEOTIDE SEQUENCE [LARGE SCALE GENOMIC DNA]</scope>
    <source>
        <strain evidence="5 6">AD1-86</strain>
    </source>
</reference>
<dbReference type="PANTHER" id="PTHR42781:SF4">
    <property type="entry name" value="SPERMIDINE_PUTRESCINE IMPORT ATP-BINDING PROTEIN POTA"/>
    <property type="match status" value="1"/>
</dbReference>
<dbReference type="InterPro" id="IPR050093">
    <property type="entry name" value="ABC_SmlMolc_Importer"/>
</dbReference>
<evidence type="ECO:0000256" key="2">
    <source>
        <dbReference type="ARBA" id="ARBA00022741"/>
    </source>
</evidence>
<sequence length="339" mass="35914">MTLSIEVVCPERGVEARLELAEGEHVALVGPNGAGKSTVLEAAAGVLREGRRTRVRVSLGGRELSGVPVHRRGFASLSQSAHLFGHMSVLDNIAYGLVSGGMKKRAARAKAIALAAEVGLEGLEHRRPATLSGGQAQKCALARALAIEPRVLLLDEPMAALDVRAARELRGLIARLSRSRTLVFATHDLLDVLAWADRVCVLESGRVVEVGECDAALASPHSEFLAELAGLQWVEGEVRARGVFVTRGGIALEATGECRLGPARALIDPRALRLREESPSAASGAGIIRGLSRIGHRPVVYVEDVPVELSAHEEARGTVAEGQTATILQSAPVKVEPRR</sequence>
<dbReference type="AlphaFoldDB" id="A0A1B0ZHM2"/>
<name>A0A1B0ZHM2_9MICO</name>
<dbReference type="Gene3D" id="3.40.50.300">
    <property type="entry name" value="P-loop containing nucleotide triphosphate hydrolases"/>
    <property type="match status" value="1"/>
</dbReference>
<evidence type="ECO:0000256" key="1">
    <source>
        <dbReference type="ARBA" id="ARBA00022448"/>
    </source>
</evidence>
<keyword evidence="3" id="KW-0067">ATP-binding</keyword>
<dbReference type="GO" id="GO:0016887">
    <property type="term" value="F:ATP hydrolysis activity"/>
    <property type="evidence" value="ECO:0007669"/>
    <property type="project" value="InterPro"/>
</dbReference>
<feature type="domain" description="ABC transporter" evidence="4">
    <location>
        <begin position="2"/>
        <end position="229"/>
    </location>
</feature>
<keyword evidence="1" id="KW-0813">Transport</keyword>
<protein>
    <recommendedName>
        <fullName evidence="4">ABC transporter domain-containing protein</fullName>
    </recommendedName>
</protein>
<evidence type="ECO:0000313" key="6">
    <source>
        <dbReference type="Proteomes" id="UP000092596"/>
    </source>
</evidence>
<dbReference type="EMBL" id="CP012117">
    <property type="protein sequence ID" value="ANP27438.1"/>
    <property type="molecule type" value="Genomic_DNA"/>
</dbReference>
<dbReference type="RefSeq" id="WP_065247644.1">
    <property type="nucleotide sequence ID" value="NZ_CP012117.1"/>
</dbReference>
<evidence type="ECO:0000256" key="3">
    <source>
        <dbReference type="ARBA" id="ARBA00022840"/>
    </source>
</evidence>
<proteinExistence type="predicted"/>
<dbReference type="PROSITE" id="PS50893">
    <property type="entry name" value="ABC_TRANSPORTER_2"/>
    <property type="match status" value="1"/>
</dbReference>
<keyword evidence="2" id="KW-0547">Nucleotide-binding</keyword>
<dbReference type="SUPFAM" id="SSF52540">
    <property type="entry name" value="P-loop containing nucleoside triphosphate hydrolases"/>
    <property type="match status" value="1"/>
</dbReference>
<gene>
    <name evidence="5" type="ORF">DAD186_08880</name>
</gene>
<organism evidence="5 6">
    <name type="scientific">Dermabacter vaginalis</name>
    <dbReference type="NCBI Taxonomy" id="1630135"/>
    <lineage>
        <taxon>Bacteria</taxon>
        <taxon>Bacillati</taxon>
        <taxon>Actinomycetota</taxon>
        <taxon>Actinomycetes</taxon>
        <taxon>Micrococcales</taxon>
        <taxon>Dermabacteraceae</taxon>
        <taxon>Dermabacter</taxon>
    </lineage>
</organism>
<dbReference type="SMART" id="SM00382">
    <property type="entry name" value="AAA"/>
    <property type="match status" value="1"/>
</dbReference>
<dbReference type="Pfam" id="PF00005">
    <property type="entry name" value="ABC_tran"/>
    <property type="match status" value="1"/>
</dbReference>
<evidence type="ECO:0000313" key="5">
    <source>
        <dbReference type="EMBL" id="ANP27438.1"/>
    </source>
</evidence>
<dbReference type="InterPro" id="IPR003593">
    <property type="entry name" value="AAA+_ATPase"/>
</dbReference>
<dbReference type="KEGG" id="dva:DAD186_08880"/>
<accession>A0A1B0ZHM2</accession>
<dbReference type="GO" id="GO:0005524">
    <property type="term" value="F:ATP binding"/>
    <property type="evidence" value="ECO:0007669"/>
    <property type="project" value="UniProtKB-KW"/>
</dbReference>
<dbReference type="InterPro" id="IPR027417">
    <property type="entry name" value="P-loop_NTPase"/>
</dbReference>
<dbReference type="InterPro" id="IPR003439">
    <property type="entry name" value="ABC_transporter-like_ATP-bd"/>
</dbReference>
<evidence type="ECO:0000259" key="4">
    <source>
        <dbReference type="PROSITE" id="PS50893"/>
    </source>
</evidence>
<dbReference type="Proteomes" id="UP000092596">
    <property type="component" value="Chromosome"/>
</dbReference>